<evidence type="ECO:0000256" key="1">
    <source>
        <dbReference type="SAM" id="MobiDB-lite"/>
    </source>
</evidence>
<dbReference type="Proteomes" id="UP000695562">
    <property type="component" value="Unassembled WGS sequence"/>
</dbReference>
<dbReference type="Pfam" id="PF24893">
    <property type="entry name" value="DUF7743"/>
    <property type="match status" value="1"/>
</dbReference>
<sequence length="1046" mass="116858">MRSITTTIVPKLILVLLFVGVLECQLQVDLLYAELGQELDDCNIQIHFVISSLEAIIVQGSPNTILLSSVNRVYSPNLVSLFSVQKSFGIGPNDVFVDLRFQNGSINPFPLHLTYTCVATQYSLSTYLPGHLLSPNGISYFYFTVPNLTKQVRATVTWESSLGSEYTSSVQQHTYEPTLFQVTIKTDIGADIKPTANFTIILGSGGTFPDQMVRSTMRNFDPTITSFISSSRSSYYSDNRPFLPSLQKMEGDPRELWFYPSVNIPGYLVTDYVKGSPKASTTAIYTLVYSIPPPIFTLAYTLMSYNGVGASLSIASGNLERLYISSIASVTMEFKRVYLNDPNSPRYLNVKFDMTSDPETALLLSRKIVANGLSKEYIIDAEFSFPLGFGSKTLKDTGFDVSLVVPSFMILNPFTLLVSHKNEQSASTPLVPTLSDNTPPNIEAMDLKCEYGRYCILTATINDNISGFNFLTINGRKVLQFHDLIQGTLYNGFYAAKVDMNYLLVIDEIIVFDKVLEATKFNYGFYNALAWKLNPVGAILSPSKISLLEFAKYGLDLSDDGQWNTLYFNYTGAGPYSRIIFYPIILVPEISIDDPDIKVNPKYQYEWDLNLKMFKIDFYLPRGLYTKNITYYLGDLSNTGLHSSGLYSSEQLYKILGETALLSVYSSEANQMFPYFNTFSVKGSQTYNLLTKTDTATIGWVFSVETLLHPIKYITFTVTSNYDPQGKNYTFLPNDSLNNDPFNGTYELVFPVSGALVSQEYKISFALLQDESGRQSGYNYYYMADAFYMFTNTSQLSITITTPPVVDVTPPYLDSWVVSAGPFLPMSSNRTFEVLFTTKDLDSPLSETHVPVVYLIPSILDSRYACNTTIVSIWDNKKTVNYKAECNPDYGFGYPYGFSLSVYGIVDANMNVRGYSGAQLQALNLTHYLDASGTAFVPELDNVTFEGQRMVLKGTFGVSMVNIEVSPKDQINWGALKNSLLNYNTKFELSINYTTDSSFYVRVVNSAKIYSNTLLYLFHEEGSSSQGPPTTPKPTTKPLCPNNCGG</sequence>
<evidence type="ECO:0000259" key="4">
    <source>
        <dbReference type="Pfam" id="PF23034"/>
    </source>
</evidence>
<evidence type="ECO:0000313" key="6">
    <source>
        <dbReference type="EMBL" id="KAF2072002.1"/>
    </source>
</evidence>
<keyword evidence="7" id="KW-1185">Reference proteome</keyword>
<evidence type="ECO:0000259" key="3">
    <source>
        <dbReference type="Pfam" id="PF23033"/>
    </source>
</evidence>
<feature type="domain" description="DUF7034" evidence="3">
    <location>
        <begin position="811"/>
        <end position="931"/>
    </location>
</feature>
<evidence type="ECO:0000256" key="2">
    <source>
        <dbReference type="SAM" id="SignalP"/>
    </source>
</evidence>
<feature type="domain" description="DUF7743" evidence="5">
    <location>
        <begin position="435"/>
        <end position="526"/>
    </location>
</feature>
<comment type="caution">
    <text evidence="6">The sequence shown here is derived from an EMBL/GenBank/DDBJ whole genome shotgun (WGS) entry which is preliminary data.</text>
</comment>
<protein>
    <recommendedName>
        <fullName evidence="8">EGF-like domain-containing protein</fullName>
    </recommendedName>
</protein>
<dbReference type="PANTHER" id="PTHR31378:SF17">
    <property type="match status" value="1"/>
</dbReference>
<dbReference type="PANTHER" id="PTHR31378">
    <property type="entry name" value="EGF-LIKE DOMAIN-CONTAINING PROTEIN-RELATED-RELATED"/>
    <property type="match status" value="1"/>
</dbReference>
<feature type="domain" description="DUF7035" evidence="4">
    <location>
        <begin position="671"/>
        <end position="801"/>
    </location>
</feature>
<dbReference type="InterPro" id="IPR055462">
    <property type="entry name" value="DUF7034"/>
</dbReference>
<accession>A0A8J4V2W5</accession>
<gene>
    <name evidence="6" type="ORF">CYY_006691</name>
</gene>
<evidence type="ECO:0000313" key="7">
    <source>
        <dbReference type="Proteomes" id="UP000695562"/>
    </source>
</evidence>
<reference evidence="6" key="1">
    <citation type="submission" date="2020-01" db="EMBL/GenBank/DDBJ databases">
        <title>Development of genomics and gene disruption for Polysphondylium violaceum indicates a role for the polyketide synthase stlB in stalk morphogenesis.</title>
        <authorList>
            <person name="Narita B."/>
            <person name="Kawabe Y."/>
            <person name="Kin K."/>
            <person name="Saito T."/>
            <person name="Gibbs R."/>
            <person name="Kuspa A."/>
            <person name="Muzny D."/>
            <person name="Queller D."/>
            <person name="Richards S."/>
            <person name="Strassman J."/>
            <person name="Sucgang R."/>
            <person name="Worley K."/>
            <person name="Schaap P."/>
        </authorList>
    </citation>
    <scope>NUCLEOTIDE SEQUENCE</scope>
    <source>
        <strain evidence="6">QSvi11</strain>
    </source>
</reference>
<name>A0A8J4V2W5_9MYCE</name>
<dbReference type="EMBL" id="AJWJ01000319">
    <property type="protein sequence ID" value="KAF2072002.1"/>
    <property type="molecule type" value="Genomic_DNA"/>
</dbReference>
<dbReference type="Pfam" id="PF23033">
    <property type="entry name" value="DUF7034"/>
    <property type="match status" value="1"/>
</dbReference>
<organism evidence="6 7">
    <name type="scientific">Polysphondylium violaceum</name>
    <dbReference type="NCBI Taxonomy" id="133409"/>
    <lineage>
        <taxon>Eukaryota</taxon>
        <taxon>Amoebozoa</taxon>
        <taxon>Evosea</taxon>
        <taxon>Eumycetozoa</taxon>
        <taxon>Dictyostelia</taxon>
        <taxon>Dictyosteliales</taxon>
        <taxon>Dictyosteliaceae</taxon>
        <taxon>Polysphondylium</taxon>
    </lineage>
</organism>
<dbReference type="AlphaFoldDB" id="A0A8J4V2W5"/>
<feature type="signal peptide" evidence="2">
    <location>
        <begin position="1"/>
        <end position="24"/>
    </location>
</feature>
<feature type="region of interest" description="Disordered" evidence="1">
    <location>
        <begin position="1021"/>
        <end position="1046"/>
    </location>
</feature>
<evidence type="ECO:0008006" key="8">
    <source>
        <dbReference type="Google" id="ProtNLM"/>
    </source>
</evidence>
<feature type="non-terminal residue" evidence="6">
    <location>
        <position position="1046"/>
    </location>
</feature>
<proteinExistence type="predicted"/>
<evidence type="ECO:0000259" key="5">
    <source>
        <dbReference type="Pfam" id="PF24893"/>
    </source>
</evidence>
<dbReference type="Pfam" id="PF23034">
    <property type="entry name" value="DUF7035"/>
    <property type="match status" value="1"/>
</dbReference>
<dbReference type="InterPro" id="IPR055463">
    <property type="entry name" value="DUF7035"/>
</dbReference>
<keyword evidence="2" id="KW-0732">Signal</keyword>
<feature type="chain" id="PRO_5035175724" description="EGF-like domain-containing protein" evidence="2">
    <location>
        <begin position="25"/>
        <end position="1046"/>
    </location>
</feature>
<dbReference type="InterPro" id="IPR056645">
    <property type="entry name" value="DUF7743"/>
</dbReference>